<gene>
    <name evidence="2" type="ORF">CCMP2556_LOCUS55742</name>
</gene>
<feature type="compositionally biased region" description="Basic and acidic residues" evidence="1">
    <location>
        <begin position="316"/>
        <end position="328"/>
    </location>
</feature>
<feature type="region of interest" description="Disordered" evidence="1">
    <location>
        <begin position="301"/>
        <end position="337"/>
    </location>
</feature>
<evidence type="ECO:0000313" key="3">
    <source>
        <dbReference type="Proteomes" id="UP001642484"/>
    </source>
</evidence>
<accession>A0ABP0T219</accession>
<feature type="compositionally biased region" description="Polar residues" evidence="1">
    <location>
        <begin position="301"/>
        <end position="311"/>
    </location>
</feature>
<dbReference type="Proteomes" id="UP001642484">
    <property type="component" value="Unassembled WGS sequence"/>
</dbReference>
<name>A0ABP0T219_9DINO</name>
<organism evidence="2 3">
    <name type="scientific">Durusdinium trenchii</name>
    <dbReference type="NCBI Taxonomy" id="1381693"/>
    <lineage>
        <taxon>Eukaryota</taxon>
        <taxon>Sar</taxon>
        <taxon>Alveolata</taxon>
        <taxon>Dinophyceae</taxon>
        <taxon>Suessiales</taxon>
        <taxon>Symbiodiniaceae</taxon>
        <taxon>Durusdinium</taxon>
    </lineage>
</organism>
<feature type="compositionally biased region" description="Basic and acidic residues" evidence="1">
    <location>
        <begin position="104"/>
        <end position="115"/>
    </location>
</feature>
<evidence type="ECO:0000313" key="2">
    <source>
        <dbReference type="EMBL" id="CAK9118732.1"/>
    </source>
</evidence>
<evidence type="ECO:0000256" key="1">
    <source>
        <dbReference type="SAM" id="MobiDB-lite"/>
    </source>
</evidence>
<reference evidence="2 3" key="1">
    <citation type="submission" date="2024-02" db="EMBL/GenBank/DDBJ databases">
        <authorList>
            <person name="Chen Y."/>
            <person name="Shah S."/>
            <person name="Dougan E. K."/>
            <person name="Thang M."/>
            <person name="Chan C."/>
        </authorList>
    </citation>
    <scope>NUCLEOTIDE SEQUENCE [LARGE SCALE GENOMIC DNA]</scope>
</reference>
<proteinExistence type="predicted"/>
<protein>
    <submittedName>
        <fullName evidence="2">Uncharacterized protein</fullName>
    </submittedName>
</protein>
<feature type="region of interest" description="Disordered" evidence="1">
    <location>
        <begin position="197"/>
        <end position="220"/>
    </location>
</feature>
<dbReference type="EMBL" id="CAXAMN010029105">
    <property type="protein sequence ID" value="CAK9118732.1"/>
    <property type="molecule type" value="Genomic_DNA"/>
</dbReference>
<feature type="region of interest" description="Disordered" evidence="1">
    <location>
        <begin position="100"/>
        <end position="138"/>
    </location>
</feature>
<comment type="caution">
    <text evidence="2">The sequence shown here is derived from an EMBL/GenBank/DDBJ whole genome shotgun (WGS) entry which is preliminary data.</text>
</comment>
<keyword evidence="3" id="KW-1185">Reference proteome</keyword>
<sequence length="355" mass="38677">MRPAFGFLCRSTCSPFGSANNAMEDDVPADAGGDDVHGLEVLPQLRYPLREALLSLNDSVHGLPSVRTACAESAQLASPGPYKVGSTEKSRALKKLGRLKRRGEHLGRGYAEERPLLTPRPPADEERPKSVPKTVPSAVSRQRLEMIRSTQHTAVETWELHASQSAPELTGSSWMCRSSVGSPRPHVRSTWTSAARAALGHGRRHATRPRGEGDAYEAPPAGLSRDSSWCAASLATFPNLPKTVREWAGSGLEFADCGLGIGSRENPEVKNLVQRSPGFNYDVKCGNLGLWNPDASLPTKQPLSQHFSSASARFGARRDPAQRYERRPGPGYYDLPGFTDELLRKAAQRPRQVVP</sequence>